<comment type="catalytic activity">
    <reaction evidence="2 4">
        <text>L-methionyl-[protein] + [thioredoxin]-disulfide + H2O = L-methionyl-(S)-S-oxide-[protein] + [thioredoxin]-dithiol</text>
        <dbReference type="Rhea" id="RHEA:14217"/>
        <dbReference type="Rhea" id="RHEA-COMP:10698"/>
        <dbReference type="Rhea" id="RHEA-COMP:10700"/>
        <dbReference type="Rhea" id="RHEA-COMP:12313"/>
        <dbReference type="Rhea" id="RHEA-COMP:12315"/>
        <dbReference type="ChEBI" id="CHEBI:15377"/>
        <dbReference type="ChEBI" id="CHEBI:16044"/>
        <dbReference type="ChEBI" id="CHEBI:29950"/>
        <dbReference type="ChEBI" id="CHEBI:44120"/>
        <dbReference type="ChEBI" id="CHEBI:50058"/>
        <dbReference type="EC" id="1.8.4.11"/>
    </reaction>
</comment>
<reference evidence="6" key="1">
    <citation type="journal article" date="2014" name="Int. J. Syst. Evol. Microbiol.">
        <title>Complete genome sequence of Corynebacterium casei LMG S-19264T (=DSM 44701T), isolated from a smear-ripened cheese.</title>
        <authorList>
            <consortium name="US DOE Joint Genome Institute (JGI-PGF)"/>
            <person name="Walter F."/>
            <person name="Albersmeier A."/>
            <person name="Kalinowski J."/>
            <person name="Ruckert C."/>
        </authorList>
    </citation>
    <scope>NUCLEOTIDE SEQUENCE</scope>
    <source>
        <strain evidence="6">KCTC 12870</strain>
    </source>
</reference>
<feature type="domain" description="Peptide methionine sulphoxide reductase MsrA" evidence="5">
    <location>
        <begin position="58"/>
        <end position="207"/>
    </location>
</feature>
<dbReference type="EC" id="1.8.4.11" evidence="4"/>
<gene>
    <name evidence="4" type="primary">msrA</name>
    <name evidence="6" type="ORF">GCM10007047_19010</name>
</gene>
<reference evidence="6" key="2">
    <citation type="submission" date="2020-09" db="EMBL/GenBank/DDBJ databases">
        <authorList>
            <person name="Sun Q."/>
            <person name="Kim S."/>
        </authorList>
    </citation>
    <scope>NUCLEOTIDE SEQUENCE</scope>
    <source>
        <strain evidence="6">KCTC 12870</strain>
    </source>
</reference>
<dbReference type="Pfam" id="PF01625">
    <property type="entry name" value="PMSR"/>
    <property type="match status" value="1"/>
</dbReference>
<dbReference type="SUPFAM" id="SSF55068">
    <property type="entry name" value="Peptide methionine sulfoxide reductase"/>
    <property type="match status" value="1"/>
</dbReference>
<dbReference type="InterPro" id="IPR036509">
    <property type="entry name" value="Met_Sox_Rdtase_MsrA_sf"/>
</dbReference>
<accession>A0A8J3GF04</accession>
<keyword evidence="7" id="KW-1185">Reference proteome</keyword>
<comment type="caution">
    <text evidence="6">The sequence shown here is derived from an EMBL/GenBank/DDBJ whole genome shotgun (WGS) entry which is preliminary data.</text>
</comment>
<sequence length="222" mass="24716">MDGCDSTQMKMDKPSVKAFTSFVLSAFILLVAGCSEGTAESKAEKTMNDSEPANLSVATFGAGCFWCTEAVMQRLPGVHRVESGYMGGVVPNPTYKEVSTGTTEHAEVIQVHYDPSVITYDQLLAMFWKLHDPTQLNRQGADVGTQYRSAIFYHSDEQKEAALKSKTAAQKKFEDMIVTEITPASEFYVAEDYHQDYYEQNKNAGYCRFVITPKLDKLGLEN</sequence>
<feature type="active site" evidence="4">
    <location>
        <position position="64"/>
    </location>
</feature>
<dbReference type="InterPro" id="IPR002569">
    <property type="entry name" value="Met_Sox_Rdtase_MsrA_dom"/>
</dbReference>
<comment type="similarity">
    <text evidence="4">Belongs to the MsrA Met sulfoxide reductase family.</text>
</comment>
<proteinExistence type="inferred from homology"/>
<evidence type="ECO:0000256" key="4">
    <source>
        <dbReference type="HAMAP-Rule" id="MF_01401"/>
    </source>
</evidence>
<dbReference type="HAMAP" id="MF_01401">
    <property type="entry name" value="MsrA"/>
    <property type="match status" value="1"/>
</dbReference>
<evidence type="ECO:0000256" key="1">
    <source>
        <dbReference type="ARBA" id="ARBA00023002"/>
    </source>
</evidence>
<organism evidence="6 7">
    <name type="scientific">Cerasicoccus arenae</name>
    <dbReference type="NCBI Taxonomy" id="424488"/>
    <lineage>
        <taxon>Bacteria</taxon>
        <taxon>Pseudomonadati</taxon>
        <taxon>Verrucomicrobiota</taxon>
        <taxon>Opitutia</taxon>
        <taxon>Puniceicoccales</taxon>
        <taxon>Cerasicoccaceae</taxon>
        <taxon>Cerasicoccus</taxon>
    </lineage>
</organism>
<dbReference type="Proteomes" id="UP000642829">
    <property type="component" value="Unassembled WGS sequence"/>
</dbReference>
<dbReference type="AlphaFoldDB" id="A0A8J3GF04"/>
<dbReference type="PANTHER" id="PTHR43774">
    <property type="entry name" value="PEPTIDE METHIONINE SULFOXIDE REDUCTASE"/>
    <property type="match status" value="1"/>
</dbReference>
<comment type="function">
    <text evidence="4">Has an important function as a repair enzyme for proteins that have been inactivated by oxidation. Catalyzes the reversible oxidation-reduction of methionine sulfoxide in proteins to methionine.</text>
</comment>
<protein>
    <recommendedName>
        <fullName evidence="4">Peptide methionine sulfoxide reductase MsrA</fullName>
        <shortName evidence="4">Protein-methionine-S-oxide reductase</shortName>
        <ecNumber evidence="4">1.8.4.11</ecNumber>
    </recommendedName>
    <alternativeName>
        <fullName evidence="4">Peptide-methionine (S)-S-oxide reductase</fullName>
        <shortName evidence="4">Peptide Met(O) reductase</shortName>
    </alternativeName>
</protein>
<dbReference type="GO" id="GO:0008113">
    <property type="term" value="F:peptide-methionine (S)-S-oxide reductase activity"/>
    <property type="evidence" value="ECO:0007669"/>
    <property type="project" value="UniProtKB-UniRule"/>
</dbReference>
<dbReference type="Gene3D" id="3.30.1060.10">
    <property type="entry name" value="Peptide methionine sulphoxide reductase MsrA"/>
    <property type="match status" value="1"/>
</dbReference>
<evidence type="ECO:0000256" key="2">
    <source>
        <dbReference type="ARBA" id="ARBA00047806"/>
    </source>
</evidence>
<evidence type="ECO:0000313" key="6">
    <source>
        <dbReference type="EMBL" id="GHC02622.1"/>
    </source>
</evidence>
<evidence type="ECO:0000259" key="5">
    <source>
        <dbReference type="Pfam" id="PF01625"/>
    </source>
</evidence>
<comment type="catalytic activity">
    <reaction evidence="3 4">
        <text>[thioredoxin]-disulfide + L-methionine + H2O = L-methionine (S)-S-oxide + [thioredoxin]-dithiol</text>
        <dbReference type="Rhea" id="RHEA:19993"/>
        <dbReference type="Rhea" id="RHEA-COMP:10698"/>
        <dbReference type="Rhea" id="RHEA-COMP:10700"/>
        <dbReference type="ChEBI" id="CHEBI:15377"/>
        <dbReference type="ChEBI" id="CHEBI:29950"/>
        <dbReference type="ChEBI" id="CHEBI:50058"/>
        <dbReference type="ChEBI" id="CHEBI:57844"/>
        <dbReference type="ChEBI" id="CHEBI:58772"/>
        <dbReference type="EC" id="1.8.4.11"/>
    </reaction>
</comment>
<name>A0A8J3GF04_9BACT</name>
<dbReference type="NCBIfam" id="TIGR00401">
    <property type="entry name" value="msrA"/>
    <property type="match status" value="1"/>
</dbReference>
<evidence type="ECO:0000313" key="7">
    <source>
        <dbReference type="Proteomes" id="UP000642829"/>
    </source>
</evidence>
<dbReference type="EMBL" id="BMXG01000010">
    <property type="protein sequence ID" value="GHC02622.1"/>
    <property type="molecule type" value="Genomic_DNA"/>
</dbReference>
<dbReference type="PANTHER" id="PTHR43774:SF1">
    <property type="entry name" value="PEPTIDE METHIONINE SULFOXIDE REDUCTASE MSRA 2"/>
    <property type="match status" value="1"/>
</dbReference>
<evidence type="ECO:0000256" key="3">
    <source>
        <dbReference type="ARBA" id="ARBA00048782"/>
    </source>
</evidence>
<keyword evidence="1 4" id="KW-0560">Oxidoreductase</keyword>